<dbReference type="EMBL" id="JAEQMY010000113">
    <property type="protein sequence ID" value="MBL0407791.1"/>
    <property type="molecule type" value="Genomic_DNA"/>
</dbReference>
<organism evidence="1 2">
    <name type="scientific">Microvirga aerilata</name>
    <dbReference type="NCBI Taxonomy" id="670292"/>
    <lineage>
        <taxon>Bacteria</taxon>
        <taxon>Pseudomonadati</taxon>
        <taxon>Pseudomonadota</taxon>
        <taxon>Alphaproteobacteria</taxon>
        <taxon>Hyphomicrobiales</taxon>
        <taxon>Methylobacteriaceae</taxon>
        <taxon>Microvirga</taxon>
    </lineage>
</organism>
<comment type="caution">
    <text evidence="1">The sequence shown here is derived from an EMBL/GenBank/DDBJ whole genome shotgun (WGS) entry which is preliminary data.</text>
</comment>
<keyword evidence="2" id="KW-1185">Reference proteome</keyword>
<sequence>MTTFEPETGLVIRYHYLWQRQALAGEETGRKVRPVCVVIPVGATGTDVVLFPLTTQPPGPDRLAVQVPETERRRLRLKGDGPAWIILDEGNRDELPGSYHLEPVALNPVRFHYGVFSPAFMRVVLTTLAQAIRAQRLKVVSRSE</sequence>
<dbReference type="AlphaFoldDB" id="A0A937D260"/>
<protein>
    <recommendedName>
        <fullName evidence="3">Growth inhibitor PemK</fullName>
    </recommendedName>
</protein>
<dbReference type="Proteomes" id="UP000605848">
    <property type="component" value="Unassembled WGS sequence"/>
</dbReference>
<dbReference type="RefSeq" id="WP_202065313.1">
    <property type="nucleotide sequence ID" value="NZ_JAEQMY010000113.1"/>
</dbReference>
<name>A0A937D260_9HYPH</name>
<accession>A0A937D260</accession>
<reference evidence="1" key="1">
    <citation type="submission" date="2021-01" db="EMBL/GenBank/DDBJ databases">
        <title>Microvirga sp.</title>
        <authorList>
            <person name="Kim M.K."/>
        </authorList>
    </citation>
    <scope>NUCLEOTIDE SEQUENCE</scope>
    <source>
        <strain evidence="1">5420S-16</strain>
    </source>
</reference>
<gene>
    <name evidence="1" type="ORF">JKG68_28190</name>
</gene>
<evidence type="ECO:0000313" key="1">
    <source>
        <dbReference type="EMBL" id="MBL0407791.1"/>
    </source>
</evidence>
<proteinExistence type="predicted"/>
<evidence type="ECO:0008006" key="3">
    <source>
        <dbReference type="Google" id="ProtNLM"/>
    </source>
</evidence>
<evidence type="ECO:0000313" key="2">
    <source>
        <dbReference type="Proteomes" id="UP000605848"/>
    </source>
</evidence>